<dbReference type="GO" id="GO:0045273">
    <property type="term" value="C:respiratory chain complex II (succinate dehydrogenase)"/>
    <property type="evidence" value="ECO:0007669"/>
    <property type="project" value="InterPro"/>
</dbReference>
<evidence type="ECO:0000313" key="2">
    <source>
        <dbReference type="EMBL" id="ONK71538.1"/>
    </source>
</evidence>
<dbReference type="PANTHER" id="PTHR36041">
    <property type="entry name" value="SUCCINATE DEHYDROGENASE SUBUNIT 7A, MITOCHONDRIAL-RELATED"/>
    <property type="match status" value="1"/>
</dbReference>
<keyword evidence="1" id="KW-0472">Membrane</keyword>
<dbReference type="Proteomes" id="UP000243459">
    <property type="component" value="Chromosome 4"/>
</dbReference>
<gene>
    <name evidence="2" type="ORF">A4U43_C04F9670</name>
</gene>
<name>A0A5P1EZK2_ASPOF</name>
<dbReference type="Gramene" id="ONK71538">
    <property type="protein sequence ID" value="ONK71538"/>
    <property type="gene ID" value="A4U43_C04F9670"/>
</dbReference>
<accession>A0A5P1EZK2</accession>
<organism evidence="2 3">
    <name type="scientific">Asparagus officinalis</name>
    <name type="common">Garden asparagus</name>
    <dbReference type="NCBI Taxonomy" id="4686"/>
    <lineage>
        <taxon>Eukaryota</taxon>
        <taxon>Viridiplantae</taxon>
        <taxon>Streptophyta</taxon>
        <taxon>Embryophyta</taxon>
        <taxon>Tracheophyta</taxon>
        <taxon>Spermatophyta</taxon>
        <taxon>Magnoliopsida</taxon>
        <taxon>Liliopsida</taxon>
        <taxon>Asparagales</taxon>
        <taxon>Asparagaceae</taxon>
        <taxon>Asparagoideae</taxon>
        <taxon>Asparagus</taxon>
    </lineage>
</organism>
<protein>
    <submittedName>
        <fullName evidence="2">Uncharacterized protein</fullName>
    </submittedName>
</protein>
<proteinExistence type="predicted"/>
<reference evidence="3" key="1">
    <citation type="journal article" date="2017" name="Nat. Commun.">
        <title>The asparagus genome sheds light on the origin and evolution of a young Y chromosome.</title>
        <authorList>
            <person name="Harkess A."/>
            <person name="Zhou J."/>
            <person name="Xu C."/>
            <person name="Bowers J.E."/>
            <person name="Van der Hulst R."/>
            <person name="Ayyampalayam S."/>
            <person name="Mercati F."/>
            <person name="Riccardi P."/>
            <person name="McKain M.R."/>
            <person name="Kakrana A."/>
            <person name="Tang H."/>
            <person name="Ray J."/>
            <person name="Groenendijk J."/>
            <person name="Arikit S."/>
            <person name="Mathioni S.M."/>
            <person name="Nakano M."/>
            <person name="Shan H."/>
            <person name="Telgmann-Rauber A."/>
            <person name="Kanno A."/>
            <person name="Yue Z."/>
            <person name="Chen H."/>
            <person name="Li W."/>
            <person name="Chen Y."/>
            <person name="Xu X."/>
            <person name="Zhang Y."/>
            <person name="Luo S."/>
            <person name="Chen H."/>
            <person name="Gao J."/>
            <person name="Mao Z."/>
            <person name="Pires J.C."/>
            <person name="Luo M."/>
            <person name="Kudrna D."/>
            <person name="Wing R.A."/>
            <person name="Meyers B.C."/>
            <person name="Yi K."/>
            <person name="Kong H."/>
            <person name="Lavrijsen P."/>
            <person name="Sunseri F."/>
            <person name="Falavigna A."/>
            <person name="Ye Y."/>
            <person name="Leebens-Mack J.H."/>
            <person name="Chen G."/>
        </authorList>
    </citation>
    <scope>NUCLEOTIDE SEQUENCE [LARGE SCALE GENOMIC DNA]</scope>
    <source>
        <strain evidence="3">cv. DH0086</strain>
    </source>
</reference>
<keyword evidence="3" id="KW-1185">Reference proteome</keyword>
<dbReference type="AlphaFoldDB" id="A0A5P1EZK2"/>
<keyword evidence="1" id="KW-0812">Transmembrane</keyword>
<feature type="transmembrane region" description="Helical" evidence="1">
    <location>
        <begin position="63"/>
        <end position="80"/>
    </location>
</feature>
<dbReference type="PANTHER" id="PTHR36041:SF2">
    <property type="entry name" value="SUCCINATE DEHYDROGENASE SUBUNIT 7A, MITOCHONDRIAL-RELATED"/>
    <property type="match status" value="1"/>
</dbReference>
<dbReference type="InterPro" id="IPR034573">
    <property type="entry name" value="SDH7"/>
</dbReference>
<keyword evidence="1" id="KW-1133">Transmembrane helix</keyword>
<dbReference type="EMBL" id="CM007384">
    <property type="protein sequence ID" value="ONK71538.1"/>
    <property type="molecule type" value="Genomic_DNA"/>
</dbReference>
<sequence length="157" mass="17572">MATALSKSNLFSKFRSSSQGAVLTPRRGYHIDLGAREKALLEEDPALKRFKSYKSTVKRVSKIGNGLTALVAAVIFLFMIEQFAPNMLVFVIVCILLIPVIIWMYSSCQRGRGEAPAVSGNEPRGQMRAHLPDIRTQLALLDRGFDDREDDVLRMMI</sequence>
<feature type="transmembrane region" description="Helical" evidence="1">
    <location>
        <begin position="86"/>
        <end position="105"/>
    </location>
</feature>
<evidence type="ECO:0000256" key="1">
    <source>
        <dbReference type="SAM" id="Phobius"/>
    </source>
</evidence>
<evidence type="ECO:0000313" key="3">
    <source>
        <dbReference type="Proteomes" id="UP000243459"/>
    </source>
</evidence>